<evidence type="ECO:0008006" key="4">
    <source>
        <dbReference type="Google" id="ProtNLM"/>
    </source>
</evidence>
<gene>
    <name evidence="2" type="ORF">SAMN06295970_111106</name>
</gene>
<keyword evidence="3" id="KW-1185">Reference proteome</keyword>
<accession>A0ABY1QCW5</accession>
<evidence type="ECO:0000313" key="3">
    <source>
        <dbReference type="Proteomes" id="UP001158049"/>
    </source>
</evidence>
<keyword evidence="1" id="KW-0732">Signal</keyword>
<evidence type="ECO:0000256" key="1">
    <source>
        <dbReference type="SAM" id="SignalP"/>
    </source>
</evidence>
<proteinExistence type="predicted"/>
<dbReference type="Proteomes" id="UP001158049">
    <property type="component" value="Unassembled WGS sequence"/>
</dbReference>
<protein>
    <recommendedName>
        <fullName evidence="4">DUF4148 domain-containing protein</fullName>
    </recommendedName>
</protein>
<organism evidence="2 3">
    <name type="scientific">Noviherbaspirillum suwonense</name>
    <dbReference type="NCBI Taxonomy" id="1224511"/>
    <lineage>
        <taxon>Bacteria</taxon>
        <taxon>Pseudomonadati</taxon>
        <taxon>Pseudomonadota</taxon>
        <taxon>Betaproteobacteria</taxon>
        <taxon>Burkholderiales</taxon>
        <taxon>Oxalobacteraceae</taxon>
        <taxon>Noviherbaspirillum</taxon>
    </lineage>
</organism>
<feature type="signal peptide" evidence="1">
    <location>
        <begin position="1"/>
        <end position="21"/>
    </location>
</feature>
<reference evidence="2 3" key="1">
    <citation type="submission" date="2017-05" db="EMBL/GenBank/DDBJ databases">
        <authorList>
            <person name="Varghese N."/>
            <person name="Submissions S."/>
        </authorList>
    </citation>
    <scope>NUCLEOTIDE SEQUENCE [LARGE SCALE GENOMIC DNA]</scope>
    <source>
        <strain evidence="2 3">DSM 26001</strain>
    </source>
</reference>
<comment type="caution">
    <text evidence="2">The sequence shown here is derived from an EMBL/GenBank/DDBJ whole genome shotgun (WGS) entry which is preliminary data.</text>
</comment>
<dbReference type="RefSeq" id="WP_283443137.1">
    <property type="nucleotide sequence ID" value="NZ_FXUL01000011.1"/>
</dbReference>
<dbReference type="EMBL" id="FXUL01000011">
    <property type="protein sequence ID" value="SMP66046.1"/>
    <property type="molecule type" value="Genomic_DNA"/>
</dbReference>
<name>A0ABY1QCW5_9BURK</name>
<sequence>MIRKRLIPVLLAMSFCTTAFSNPVFTPAATDEQYCGKLAQIGASAWRTRTDGYPMDRVLTEVNAILSTKPDTRDDAQEVIVAIYADQSVNSSRQAYSKVYEDCRQ</sequence>
<evidence type="ECO:0000313" key="2">
    <source>
        <dbReference type="EMBL" id="SMP66046.1"/>
    </source>
</evidence>
<feature type="chain" id="PRO_5047035731" description="DUF4148 domain-containing protein" evidence="1">
    <location>
        <begin position="22"/>
        <end position="105"/>
    </location>
</feature>